<gene>
    <name evidence="2" type="ORF">CA983_23130</name>
</gene>
<feature type="compositionally biased region" description="Basic and acidic residues" evidence="1">
    <location>
        <begin position="65"/>
        <end position="80"/>
    </location>
</feature>
<dbReference type="EMBL" id="NGFN01000150">
    <property type="protein sequence ID" value="OUD00889.1"/>
    <property type="molecule type" value="Genomic_DNA"/>
</dbReference>
<evidence type="ECO:0000256" key="1">
    <source>
        <dbReference type="SAM" id="MobiDB-lite"/>
    </source>
</evidence>
<name>A0A243S067_9ACTN</name>
<accession>A0A243S067</accession>
<keyword evidence="3" id="KW-1185">Reference proteome</keyword>
<protein>
    <submittedName>
        <fullName evidence="2">Uncharacterized protein</fullName>
    </submittedName>
</protein>
<feature type="region of interest" description="Disordered" evidence="1">
    <location>
        <begin position="47"/>
        <end position="130"/>
    </location>
</feature>
<evidence type="ECO:0000313" key="2">
    <source>
        <dbReference type="EMBL" id="OUD00889.1"/>
    </source>
</evidence>
<sequence length="130" mass="14128">MGTGPEGNAYIAVAGQEEHHVTDSRDALRALILEIKAGKACHLLQGRRSRTALSRGTRPRAVARTAERRAGRSHPRDRATARPGPTSPRHSSCRARPTARTVRRSIANAGSREAGKKGVATRAGRRRRPR</sequence>
<dbReference type="AlphaFoldDB" id="A0A243S067"/>
<reference evidence="2 3" key="1">
    <citation type="submission" date="2017-05" db="EMBL/GenBank/DDBJ databases">
        <title>Biotechnological potential of actinobacteria isolated from South African environments.</title>
        <authorList>
            <person name="Le Roes-Hill M."/>
            <person name="Prins A."/>
            <person name="Durrell K.A."/>
        </authorList>
    </citation>
    <scope>NUCLEOTIDE SEQUENCE [LARGE SCALE GENOMIC DNA]</scope>
    <source>
        <strain evidence="2 3">HMC13</strain>
    </source>
</reference>
<organism evidence="2 3">
    <name type="scientific">Streptomyces swartbergensis</name>
    <dbReference type="NCBI Taxonomy" id="487165"/>
    <lineage>
        <taxon>Bacteria</taxon>
        <taxon>Bacillati</taxon>
        <taxon>Actinomycetota</taxon>
        <taxon>Actinomycetes</taxon>
        <taxon>Kitasatosporales</taxon>
        <taxon>Streptomycetaceae</taxon>
        <taxon>Streptomyces</taxon>
    </lineage>
</organism>
<dbReference type="Proteomes" id="UP000195105">
    <property type="component" value="Unassembled WGS sequence"/>
</dbReference>
<evidence type="ECO:0000313" key="3">
    <source>
        <dbReference type="Proteomes" id="UP000195105"/>
    </source>
</evidence>
<comment type="caution">
    <text evidence="2">The sequence shown here is derived from an EMBL/GenBank/DDBJ whole genome shotgun (WGS) entry which is preliminary data.</text>
</comment>
<proteinExistence type="predicted"/>